<accession>A0A5C7FNB9</accession>
<dbReference type="AlphaFoldDB" id="A0A5C7FNB9"/>
<evidence type="ECO:0000313" key="4">
    <source>
        <dbReference type="Proteomes" id="UP000321907"/>
    </source>
</evidence>
<feature type="domain" description="DUF4382" evidence="2">
    <location>
        <begin position="35"/>
        <end position="171"/>
    </location>
</feature>
<organism evidence="3 4">
    <name type="scientific">Neolewinella aurantiaca</name>
    <dbReference type="NCBI Taxonomy" id="2602767"/>
    <lineage>
        <taxon>Bacteria</taxon>
        <taxon>Pseudomonadati</taxon>
        <taxon>Bacteroidota</taxon>
        <taxon>Saprospiria</taxon>
        <taxon>Saprospirales</taxon>
        <taxon>Lewinellaceae</taxon>
        <taxon>Neolewinella</taxon>
    </lineage>
</organism>
<evidence type="ECO:0000256" key="1">
    <source>
        <dbReference type="SAM" id="SignalP"/>
    </source>
</evidence>
<dbReference type="RefSeq" id="WP_147931973.1">
    <property type="nucleotide sequence ID" value="NZ_VOXD01000030.1"/>
</dbReference>
<gene>
    <name evidence="3" type="ORF">FUA23_17025</name>
</gene>
<keyword evidence="4" id="KW-1185">Reference proteome</keyword>
<evidence type="ECO:0000313" key="3">
    <source>
        <dbReference type="EMBL" id="TXF87862.1"/>
    </source>
</evidence>
<keyword evidence="1" id="KW-0732">Signal</keyword>
<dbReference type="EMBL" id="VOXD01000030">
    <property type="protein sequence ID" value="TXF87862.1"/>
    <property type="molecule type" value="Genomic_DNA"/>
</dbReference>
<dbReference type="Proteomes" id="UP000321907">
    <property type="component" value="Unassembled WGS sequence"/>
</dbReference>
<dbReference type="OrthoDB" id="1415350at2"/>
<name>A0A5C7FNB9_9BACT</name>
<proteinExistence type="predicted"/>
<reference evidence="3 4" key="1">
    <citation type="submission" date="2019-08" db="EMBL/GenBank/DDBJ databases">
        <title>Lewinella sp. strain SSH13 Genome sequencing and assembly.</title>
        <authorList>
            <person name="Kim I."/>
        </authorList>
    </citation>
    <scope>NUCLEOTIDE SEQUENCE [LARGE SCALE GENOMIC DNA]</scope>
    <source>
        <strain evidence="3 4">SSH13</strain>
    </source>
</reference>
<dbReference type="Pfam" id="PF14321">
    <property type="entry name" value="DUF4382"/>
    <property type="match status" value="1"/>
</dbReference>
<sequence length="315" mass="33007">MTFNYLTLRSLALLLLVSVCFACEDDDSTTPSASGSFTLEITDAPIDDADVSAVFVTIADVKVDGASIEGFSRTTVELSALQNGVTELIASADLEARTYNTIEVVLDDAQDASGNAPGCYVRRTDGTTVALDVDGDGSLTVSDASFTVNQGATVAAVIDFDLRKAIQRGESATEPYRFAAEARLESSLRFVEKELTGTLQGTVSNASGEDGEVVIYAYAAGTYQASEAEGEENETFLNAVSSTRLTAGGSYTLAFLESGSYELVAVSYQDEDNDGELELAGQFELNAALGINLGGLSVDATSLTTANFTLSTLLP</sequence>
<comment type="caution">
    <text evidence="3">The sequence shown here is derived from an EMBL/GenBank/DDBJ whole genome shotgun (WGS) entry which is preliminary data.</text>
</comment>
<feature type="signal peptide" evidence="1">
    <location>
        <begin position="1"/>
        <end position="22"/>
    </location>
</feature>
<evidence type="ECO:0000259" key="2">
    <source>
        <dbReference type="Pfam" id="PF14321"/>
    </source>
</evidence>
<protein>
    <submittedName>
        <fullName evidence="3">DUF4382 domain-containing protein</fullName>
    </submittedName>
</protein>
<feature type="chain" id="PRO_5022789882" evidence="1">
    <location>
        <begin position="23"/>
        <end position="315"/>
    </location>
</feature>
<dbReference type="InterPro" id="IPR025491">
    <property type="entry name" value="DUF4382"/>
</dbReference>